<evidence type="ECO:0000313" key="3">
    <source>
        <dbReference type="Proteomes" id="UP000032180"/>
    </source>
</evidence>
<reference evidence="3" key="2">
    <citation type="submission" date="2013-12" db="EMBL/GenBank/DDBJ databases">
        <authorList>
            <person name="Yu Y."/>
            <person name="Lee S."/>
            <person name="de Baynast K."/>
            <person name="Wissotski M."/>
            <person name="Liu L."/>
            <person name="Talag J."/>
            <person name="Goicoechea J."/>
            <person name="Angelova A."/>
            <person name="Jetty R."/>
            <person name="Kudrna D."/>
            <person name="Golser W."/>
            <person name="Rivera L."/>
            <person name="Zhang J."/>
            <person name="Wing R."/>
        </authorList>
    </citation>
    <scope>NUCLEOTIDE SEQUENCE</scope>
</reference>
<dbReference type="HOGENOM" id="CLU_1206323_0_0_1"/>
<proteinExistence type="predicted"/>
<reference evidence="2 3" key="1">
    <citation type="submission" date="2012-08" db="EMBL/GenBank/DDBJ databases">
        <title>Oryza genome evolution.</title>
        <authorList>
            <person name="Wing R.A."/>
        </authorList>
    </citation>
    <scope>NUCLEOTIDE SEQUENCE</scope>
</reference>
<feature type="compositionally biased region" description="Basic residues" evidence="1">
    <location>
        <begin position="64"/>
        <end position="78"/>
    </location>
</feature>
<keyword evidence="3" id="KW-1185">Reference proteome</keyword>
<dbReference type="AlphaFoldDB" id="A0A0D9W5R1"/>
<feature type="compositionally biased region" description="Basic and acidic residues" evidence="1">
    <location>
        <begin position="96"/>
        <end position="119"/>
    </location>
</feature>
<reference evidence="2" key="3">
    <citation type="submission" date="2015-04" db="UniProtKB">
        <authorList>
            <consortium name="EnsemblPlants"/>
        </authorList>
    </citation>
    <scope>IDENTIFICATION</scope>
</reference>
<dbReference type="Gramene" id="LPERR04G11510.1">
    <property type="protein sequence ID" value="LPERR04G11510.1"/>
    <property type="gene ID" value="LPERR04G11510"/>
</dbReference>
<accession>A0A0D9W5R1</accession>
<protein>
    <submittedName>
        <fullName evidence="2">Uncharacterized protein</fullName>
    </submittedName>
</protein>
<evidence type="ECO:0000256" key="1">
    <source>
        <dbReference type="SAM" id="MobiDB-lite"/>
    </source>
</evidence>
<feature type="compositionally biased region" description="Low complexity" evidence="1">
    <location>
        <begin position="120"/>
        <end position="130"/>
    </location>
</feature>
<organism evidence="2 3">
    <name type="scientific">Leersia perrieri</name>
    <dbReference type="NCBI Taxonomy" id="77586"/>
    <lineage>
        <taxon>Eukaryota</taxon>
        <taxon>Viridiplantae</taxon>
        <taxon>Streptophyta</taxon>
        <taxon>Embryophyta</taxon>
        <taxon>Tracheophyta</taxon>
        <taxon>Spermatophyta</taxon>
        <taxon>Magnoliopsida</taxon>
        <taxon>Liliopsida</taxon>
        <taxon>Poales</taxon>
        <taxon>Poaceae</taxon>
        <taxon>BOP clade</taxon>
        <taxon>Oryzoideae</taxon>
        <taxon>Oryzeae</taxon>
        <taxon>Oryzinae</taxon>
        <taxon>Leersia</taxon>
    </lineage>
</organism>
<feature type="region of interest" description="Disordered" evidence="1">
    <location>
        <begin position="64"/>
        <end position="143"/>
    </location>
</feature>
<feature type="compositionally biased region" description="Gly residues" evidence="1">
    <location>
        <begin position="81"/>
        <end position="92"/>
    </location>
</feature>
<dbReference type="Proteomes" id="UP000032180">
    <property type="component" value="Chromosome 4"/>
</dbReference>
<evidence type="ECO:0000313" key="2">
    <source>
        <dbReference type="EnsemblPlants" id="LPERR04G11510.1"/>
    </source>
</evidence>
<name>A0A0D9W5R1_9ORYZ</name>
<dbReference type="EnsemblPlants" id="LPERR04G11510.1">
    <property type="protein sequence ID" value="LPERR04G11510.1"/>
    <property type="gene ID" value="LPERR04G11510"/>
</dbReference>
<sequence>MSTGKSTRICHLDFSDSFTVKWPHLVSLIVLPPFLSRQILPISPPSTFLERGHGEALLPSHRLLRRRRGVRSHGRRRRGSGDGGDGGGGVGPGEQVRVHDIRADGVDLEGRDGLGDRGDAAGLGRVRGADQQPGEVGRPDGERTRLLRAWQPRHLQRPRAVHEPAAVPDEPHLRRHGLRPRLVLQLPRGHHHGAPPRLRAAALHRRAVARHRRLAVPPLRRRRQLQEGQG</sequence>